<dbReference type="Proteomes" id="UP000030672">
    <property type="component" value="Unassembled WGS sequence"/>
</dbReference>
<dbReference type="GeneID" id="63921574"/>
<evidence type="ECO:0000313" key="2">
    <source>
        <dbReference type="Proteomes" id="UP000030672"/>
    </source>
</evidence>
<accession>A0A074VWH0</accession>
<proteinExistence type="predicted"/>
<organism evidence="1 2">
    <name type="scientific">Aureobasidium melanogenum (strain CBS 110374)</name>
    <name type="common">Aureobasidium pullulans var. melanogenum</name>
    <dbReference type="NCBI Taxonomy" id="1043003"/>
    <lineage>
        <taxon>Eukaryota</taxon>
        <taxon>Fungi</taxon>
        <taxon>Dikarya</taxon>
        <taxon>Ascomycota</taxon>
        <taxon>Pezizomycotina</taxon>
        <taxon>Dothideomycetes</taxon>
        <taxon>Dothideomycetidae</taxon>
        <taxon>Dothideales</taxon>
        <taxon>Saccotheciaceae</taxon>
        <taxon>Aureobasidium</taxon>
    </lineage>
</organism>
<dbReference type="RefSeq" id="XP_040879095.1">
    <property type="nucleotide sequence ID" value="XM_041028201.1"/>
</dbReference>
<name>A0A074VWH0_AURM1</name>
<reference evidence="1 2" key="1">
    <citation type="journal article" date="2014" name="BMC Genomics">
        <title>Genome sequencing of four Aureobasidium pullulans varieties: biotechnological potential, stress tolerance, and description of new species.</title>
        <authorList>
            <person name="Gostin Ar C."/>
            <person name="Ohm R.A."/>
            <person name="Kogej T."/>
            <person name="Sonjak S."/>
            <person name="Turk M."/>
            <person name="Zajc J."/>
            <person name="Zalar P."/>
            <person name="Grube M."/>
            <person name="Sun H."/>
            <person name="Han J."/>
            <person name="Sharma A."/>
            <person name="Chiniquy J."/>
            <person name="Ngan C.Y."/>
            <person name="Lipzen A."/>
            <person name="Barry K."/>
            <person name="Grigoriev I.V."/>
            <person name="Gunde-Cimerman N."/>
        </authorList>
    </citation>
    <scope>NUCLEOTIDE SEQUENCE [LARGE SCALE GENOMIC DNA]</scope>
    <source>
        <strain evidence="1 2">CBS 110374</strain>
    </source>
</reference>
<protein>
    <submittedName>
        <fullName evidence="1">Uncharacterized protein</fullName>
    </submittedName>
</protein>
<keyword evidence="2" id="KW-1185">Reference proteome</keyword>
<dbReference type="AlphaFoldDB" id="A0A074VWH0"/>
<dbReference type="EMBL" id="KL584835">
    <property type="protein sequence ID" value="KEQ62072.1"/>
    <property type="molecule type" value="Genomic_DNA"/>
</dbReference>
<evidence type="ECO:0000313" key="1">
    <source>
        <dbReference type="EMBL" id="KEQ62072.1"/>
    </source>
</evidence>
<dbReference type="HOGENOM" id="CLU_735625_0_0_1"/>
<gene>
    <name evidence="1" type="ORF">M437DRAFT_84985</name>
</gene>
<sequence length="376" mass="40237">MILGSDIHISVTISSQSHPDPTTRCTYAQVAITIHHDDCLAFVCILLPALDTRKALDGYIHVAAAETTHESSTTLILLYARIKELPIVVGLVSLLVSCFLSLTPLNGSGDTFFTATIAMTAERAPSALELLLAADEACVVSSCASLQRQPPWSPSWSSYPAANDQVQRRSGAIQNTSEPAPYSSPMARPSPPAMATLTFLFIASAIPASASSTYRAIFGAAPSSSRASVASSTGFGSASTTTRLTLASLTPQSSIPWPLSLPPVPPVTSPSCRTSPPHRLQTQTRHLYNGSPASRSARNFSGRAHAAALCQTYGYEAPISRKRRGKFHAGNKRLVWDNCHHKHYKCVKPDPNKPCVGCMKARRDTKKCKVAKNVPA</sequence>